<dbReference type="InterPro" id="IPR036844">
    <property type="entry name" value="Hint_dom_sf"/>
</dbReference>
<evidence type="ECO:0000313" key="3">
    <source>
        <dbReference type="Proteomes" id="UP001215549"/>
    </source>
</evidence>
<dbReference type="SUPFAM" id="SSF51294">
    <property type="entry name" value="Hedgehog/intein (Hint) domain"/>
    <property type="match status" value="1"/>
</dbReference>
<evidence type="ECO:0000259" key="1">
    <source>
        <dbReference type="Pfam" id="PF13403"/>
    </source>
</evidence>
<dbReference type="Gene3D" id="2.170.16.10">
    <property type="entry name" value="Hedgehog/Intein (Hint) domain"/>
    <property type="match status" value="1"/>
</dbReference>
<gene>
    <name evidence="2" type="ORF">JHX88_09210</name>
</gene>
<dbReference type="Proteomes" id="UP001215549">
    <property type="component" value="Chromosome"/>
</dbReference>
<proteinExistence type="predicted"/>
<feature type="domain" description="Hedgehog/Intein (Hint)" evidence="1">
    <location>
        <begin position="205"/>
        <end position="351"/>
    </location>
</feature>
<dbReference type="EMBL" id="CP067140">
    <property type="protein sequence ID" value="WCR04863.1"/>
    <property type="molecule type" value="Genomic_DNA"/>
</dbReference>
<protein>
    <submittedName>
        <fullName evidence="2">Hint domain-containing protein</fullName>
    </submittedName>
</protein>
<keyword evidence="3" id="KW-1185">Reference proteome</keyword>
<organism evidence="2 3">
    <name type="scientific">Paracoccus saliphilus</name>
    <dbReference type="NCBI Taxonomy" id="405559"/>
    <lineage>
        <taxon>Bacteria</taxon>
        <taxon>Pseudomonadati</taxon>
        <taxon>Pseudomonadota</taxon>
        <taxon>Alphaproteobacteria</taxon>
        <taxon>Rhodobacterales</taxon>
        <taxon>Paracoccaceae</taxon>
        <taxon>Paracoccus</taxon>
    </lineage>
</organism>
<sequence length="410" mass="45347">MLSMRGINLVNRLTIMPSFYTIDKYSIYTNMIWDPALEAGGQVRGVTFGVQGLAQGDHEAFIARQFGDRDDQYPASVINNYDNEASRYHLNGTDSGALSDVLGLSSPAFGDQSGRLDKIYNVDKFTVTLEDGTVLSQDDLPAGLQIRTLDNGNVWVDVPDTWLDAGGDMRIASIRIAPDAALTSAPFSEWLLYDGIPDNDPEPVVCFTIGTLIETDQGNKPVEELAVGDLICTMDDGYQPIRWIGSTRRDAVDLFHEPKLRPVRIRVGALGNGLPKRDLMVSRQHRVLVKSKIAQRMFGAEEILVPANKLIGLPGIGIADDIDDVTYFHILFDRHQVIFSEDAPTESLFTGPEALKSVPREARKEIETLFPEITDPDFTTEPARVIPGKGMEIKKLIAQHQKHDMPLLNG</sequence>
<dbReference type="InterPro" id="IPR028992">
    <property type="entry name" value="Hedgehog/Intein_dom"/>
</dbReference>
<name>A0ABY7SD35_9RHOB</name>
<dbReference type="Pfam" id="PF13403">
    <property type="entry name" value="Hint_2"/>
    <property type="match status" value="1"/>
</dbReference>
<evidence type="ECO:0000313" key="2">
    <source>
        <dbReference type="EMBL" id="WCR04863.1"/>
    </source>
</evidence>
<accession>A0ABY7SD35</accession>
<reference evidence="2 3" key="1">
    <citation type="submission" date="2021-01" db="EMBL/GenBank/DDBJ databases">
        <title>Biogeographic distribution of Paracoccus.</title>
        <authorList>
            <person name="Hollensteiner J."/>
            <person name="Leineberger J."/>
            <person name="Brinkhoff T."/>
            <person name="Daniel R."/>
        </authorList>
    </citation>
    <scope>NUCLEOTIDE SEQUENCE [LARGE SCALE GENOMIC DNA]</scope>
    <source>
        <strain evidence="2 3">DSM 18447</strain>
    </source>
</reference>